<dbReference type="PANTHER" id="PTHR48105">
    <property type="entry name" value="THIOREDOXIN REDUCTASE 1-RELATED-RELATED"/>
    <property type="match status" value="1"/>
</dbReference>
<evidence type="ECO:0000313" key="5">
    <source>
        <dbReference type="EMBL" id="NYJ17926.1"/>
    </source>
</evidence>
<evidence type="ECO:0000256" key="1">
    <source>
        <dbReference type="ARBA" id="ARBA00022630"/>
    </source>
</evidence>
<keyword evidence="2" id="KW-0560">Oxidoreductase</keyword>
<dbReference type="Pfam" id="PF07992">
    <property type="entry name" value="Pyr_redox_2"/>
    <property type="match status" value="1"/>
</dbReference>
<dbReference type="InterPro" id="IPR036188">
    <property type="entry name" value="FAD/NAD-bd_sf"/>
</dbReference>
<evidence type="ECO:0000313" key="6">
    <source>
        <dbReference type="Proteomes" id="UP000560069"/>
    </source>
</evidence>
<comment type="caution">
    <text evidence="5">The sequence shown here is derived from an EMBL/GenBank/DDBJ whole genome shotgun (WGS) entry which is preliminary data.</text>
</comment>
<proteinExistence type="predicted"/>
<dbReference type="PRINTS" id="PR00368">
    <property type="entry name" value="FADPNR"/>
</dbReference>
<gene>
    <name evidence="5" type="ORF">HNR11_002460</name>
</gene>
<organism evidence="5 6">
    <name type="scientific">Nesterenkonia sandarakina</name>
    <dbReference type="NCBI Taxonomy" id="272918"/>
    <lineage>
        <taxon>Bacteria</taxon>
        <taxon>Bacillati</taxon>
        <taxon>Actinomycetota</taxon>
        <taxon>Actinomycetes</taxon>
        <taxon>Micrococcales</taxon>
        <taxon>Micrococcaceae</taxon>
        <taxon>Nesterenkonia</taxon>
    </lineage>
</organism>
<keyword evidence="6" id="KW-1185">Reference proteome</keyword>
<evidence type="ECO:0000256" key="2">
    <source>
        <dbReference type="ARBA" id="ARBA00023002"/>
    </source>
</evidence>
<comment type="catalytic activity">
    <reaction evidence="3">
        <text>[thioredoxin]-dithiol + NADP(+) = [thioredoxin]-disulfide + NADPH + H(+)</text>
        <dbReference type="Rhea" id="RHEA:20345"/>
        <dbReference type="Rhea" id="RHEA-COMP:10698"/>
        <dbReference type="Rhea" id="RHEA-COMP:10700"/>
        <dbReference type="ChEBI" id="CHEBI:15378"/>
        <dbReference type="ChEBI" id="CHEBI:29950"/>
        <dbReference type="ChEBI" id="CHEBI:50058"/>
        <dbReference type="ChEBI" id="CHEBI:57783"/>
        <dbReference type="ChEBI" id="CHEBI:58349"/>
        <dbReference type="EC" id="1.8.1.9"/>
    </reaction>
</comment>
<feature type="domain" description="FAD/NAD(P)-binding" evidence="4">
    <location>
        <begin position="10"/>
        <end position="300"/>
    </location>
</feature>
<keyword evidence="1" id="KW-0285">Flavoprotein</keyword>
<evidence type="ECO:0000256" key="3">
    <source>
        <dbReference type="ARBA" id="ARBA00048132"/>
    </source>
</evidence>
<accession>A0A7Z0EAJ1</accession>
<dbReference type="InterPro" id="IPR023753">
    <property type="entry name" value="FAD/NAD-binding_dom"/>
</dbReference>
<sequence length="326" mass="34665">MNSTAQADRYDAIIIGGGVAGLSAAQSLGRALRRTLILDAAEPRNRFARQMHNVLGHDGTPPAELVSRGLAEAQRYGVERLTAGVHRVRDSTRADSVDGTGARELVVTLDSGVQLFTRSVIAASGLTDELPPIPGLAEHWGSSVLHCPYCHGWEFRGQRLAVLATSPMQLHQAQLLRQWSDRLTYFSAGAGELPAETLQRLQARGVVVEPTPVKQVLGDGTHVTGVVLEDSRTIALDAIFTAGRLIPRDGYLRDLGLEREETMVGSFVKVDAMGQTSHERIWAAGNVAAPMATVPASMGMGSFAGAAANGALVNEEFDLAAAGKNQ</sequence>
<dbReference type="AlphaFoldDB" id="A0A7Z0EAJ1"/>
<protein>
    <submittedName>
        <fullName evidence="5">Thioredoxin reductase</fullName>
    </submittedName>
</protein>
<dbReference type="Proteomes" id="UP000560069">
    <property type="component" value="Unassembled WGS sequence"/>
</dbReference>
<dbReference type="PRINTS" id="PR00469">
    <property type="entry name" value="PNDRDTASEII"/>
</dbReference>
<name>A0A7Z0EAJ1_9MICC</name>
<dbReference type="GO" id="GO:0004791">
    <property type="term" value="F:thioredoxin-disulfide reductase (NADPH) activity"/>
    <property type="evidence" value="ECO:0007669"/>
    <property type="project" value="UniProtKB-EC"/>
</dbReference>
<dbReference type="InterPro" id="IPR050097">
    <property type="entry name" value="Ferredoxin-NADP_redctase_2"/>
</dbReference>
<dbReference type="Gene3D" id="3.50.50.60">
    <property type="entry name" value="FAD/NAD(P)-binding domain"/>
    <property type="match status" value="2"/>
</dbReference>
<dbReference type="RefSeq" id="WP_179442644.1">
    <property type="nucleotide sequence ID" value="NZ_BAAALK010000002.1"/>
</dbReference>
<evidence type="ECO:0000259" key="4">
    <source>
        <dbReference type="Pfam" id="PF07992"/>
    </source>
</evidence>
<dbReference type="EMBL" id="JACCFQ010000001">
    <property type="protein sequence ID" value="NYJ17926.1"/>
    <property type="molecule type" value="Genomic_DNA"/>
</dbReference>
<dbReference type="SUPFAM" id="SSF51905">
    <property type="entry name" value="FAD/NAD(P)-binding domain"/>
    <property type="match status" value="1"/>
</dbReference>
<reference evidence="5 6" key="1">
    <citation type="submission" date="2020-07" db="EMBL/GenBank/DDBJ databases">
        <title>Sequencing the genomes of 1000 actinobacteria strains.</title>
        <authorList>
            <person name="Klenk H.-P."/>
        </authorList>
    </citation>
    <scope>NUCLEOTIDE SEQUENCE [LARGE SCALE GENOMIC DNA]</scope>
    <source>
        <strain evidence="5 6">DSM 15664</strain>
    </source>
</reference>